<feature type="active site" evidence="8">
    <location>
        <position position="432"/>
    </location>
</feature>
<keyword evidence="5 8" id="KW-0324">Glycolysis</keyword>
<sequence length="459" mass="49659">MTYTRRMVNLKNVTSDGVGTAGLDWPNALEQHASRLEAARDAILQRHASGQDPYLGWIDLPDGEVLGEVQALAAQYAGEFDDLVVLGIGGSSLGGLTVLTALQHPYHNLMRERPALRVHFIDNVDGDVITGLLEVLDPARTLVNVISKSGTTTETMAAYLTCKAWLQQHVGEGYARQIIATTDPQKGILRPLAQREGYATLPVPPNVGGRFSVLSAVGLLPAALGGVDVEALLRGARRANEAFRAGAHDNAILQTALVNWLAGEAGRNILVFMPYSTRLRYLSDWFAQLWAESLGKHKPGGGHTGTTPVKAVGTTDQHSQVQLYREGPSDKLVVFVRVDAPDRDARIPNAEPNEPEMNYLADAPYGRLMNAELVATAHALAQAGQMNYTLSLERIDAEQLGHLLQFLMLQTAVVGELLGINAFDQPGVELGKVLTYALMGRPGFDQQREELRAAGVQVD</sequence>
<comment type="catalytic activity">
    <reaction evidence="7 8 9">
        <text>alpha-D-glucose 6-phosphate = beta-D-fructose 6-phosphate</text>
        <dbReference type="Rhea" id="RHEA:11816"/>
        <dbReference type="ChEBI" id="CHEBI:57634"/>
        <dbReference type="ChEBI" id="CHEBI:58225"/>
        <dbReference type="EC" id="5.3.1.9"/>
    </reaction>
</comment>
<dbReference type="GO" id="GO:0006096">
    <property type="term" value="P:glycolytic process"/>
    <property type="evidence" value="ECO:0007669"/>
    <property type="project" value="UniProtKB-UniRule"/>
</dbReference>
<dbReference type="GO" id="GO:0097367">
    <property type="term" value="F:carbohydrate derivative binding"/>
    <property type="evidence" value="ECO:0007669"/>
    <property type="project" value="InterPro"/>
</dbReference>
<keyword evidence="4 8" id="KW-0963">Cytoplasm</keyword>
<dbReference type="GO" id="GO:0051156">
    <property type="term" value="P:glucose 6-phosphate metabolic process"/>
    <property type="evidence" value="ECO:0007669"/>
    <property type="project" value="TreeGrafter"/>
</dbReference>
<dbReference type="EMBL" id="CP002454">
    <property type="protein sequence ID" value="ADV68080.1"/>
    <property type="molecule type" value="Genomic_DNA"/>
</dbReference>
<dbReference type="GO" id="GO:0006094">
    <property type="term" value="P:gluconeogenesis"/>
    <property type="evidence" value="ECO:0007669"/>
    <property type="project" value="UniProtKB-UniRule"/>
</dbReference>
<evidence type="ECO:0000256" key="1">
    <source>
        <dbReference type="ARBA" id="ARBA00004926"/>
    </source>
</evidence>
<dbReference type="InterPro" id="IPR046348">
    <property type="entry name" value="SIS_dom_sf"/>
</dbReference>
<accession>E8UAJ1</accession>
<comment type="subcellular location">
    <subcellularLocation>
        <location evidence="8">Cytoplasm</location>
    </subcellularLocation>
</comment>
<dbReference type="Gene3D" id="3.40.50.10490">
    <property type="entry name" value="Glucose-6-phosphate isomerase like protein, domain 1"/>
    <property type="match status" value="2"/>
</dbReference>
<keyword evidence="3 8" id="KW-0312">Gluconeogenesis</keyword>
<evidence type="ECO:0000256" key="9">
    <source>
        <dbReference type="RuleBase" id="RU000612"/>
    </source>
</evidence>
<dbReference type="GO" id="GO:0004347">
    <property type="term" value="F:glucose-6-phosphate isomerase activity"/>
    <property type="evidence" value="ECO:0007669"/>
    <property type="project" value="UniProtKB-UniRule"/>
</dbReference>
<dbReference type="CDD" id="cd05015">
    <property type="entry name" value="SIS_PGI_1"/>
    <property type="match status" value="1"/>
</dbReference>
<comment type="similarity">
    <text evidence="2 8 9">Belongs to the GPI family.</text>
</comment>
<name>E8UAJ1_DEIML</name>
<dbReference type="InterPro" id="IPR035482">
    <property type="entry name" value="SIS_PGI_2"/>
</dbReference>
<dbReference type="GO" id="GO:0005829">
    <property type="term" value="C:cytosol"/>
    <property type="evidence" value="ECO:0007669"/>
    <property type="project" value="TreeGrafter"/>
</dbReference>
<dbReference type="CDD" id="cd05016">
    <property type="entry name" value="SIS_PGI_2"/>
    <property type="match status" value="1"/>
</dbReference>
<evidence type="ECO:0000313" key="10">
    <source>
        <dbReference type="EMBL" id="ADV68080.1"/>
    </source>
</evidence>
<dbReference type="Gene3D" id="1.10.1390.10">
    <property type="match status" value="1"/>
</dbReference>
<dbReference type="InterPro" id="IPR035476">
    <property type="entry name" value="SIS_PGI_1"/>
</dbReference>
<dbReference type="Proteomes" id="UP000008635">
    <property type="component" value="Chromosome"/>
</dbReference>
<dbReference type="PANTHER" id="PTHR11469:SF1">
    <property type="entry name" value="GLUCOSE-6-PHOSPHATE ISOMERASE"/>
    <property type="match status" value="1"/>
</dbReference>
<evidence type="ECO:0000256" key="7">
    <source>
        <dbReference type="ARBA" id="ARBA00029321"/>
    </source>
</evidence>
<reference evidence="11" key="2">
    <citation type="submission" date="2011-01" db="EMBL/GenBank/DDBJ databases">
        <title>The complete genome of Deinococcus maricopensis DSM 21211.</title>
        <authorList>
            <consortium name="US DOE Joint Genome Institute (JGI-PGF)"/>
            <person name="Lucas S."/>
            <person name="Copeland A."/>
            <person name="Lapidus A."/>
            <person name="Goodwin L."/>
            <person name="Pitluck S."/>
            <person name="Kyrpides N."/>
            <person name="Mavromatis K."/>
            <person name="Pagani I."/>
            <person name="Ivanova N."/>
            <person name="Ovchinnikova G."/>
            <person name="Zeytun A."/>
            <person name="Detter J.C."/>
            <person name="Han C."/>
            <person name="Land M."/>
            <person name="Hauser L."/>
            <person name="Markowitz V."/>
            <person name="Cheng J.-F."/>
            <person name="Hugenholtz P."/>
            <person name="Woyke T."/>
            <person name="Wu D."/>
            <person name="Pukall R."/>
            <person name="Gehrich-Schroeter G."/>
            <person name="Brambilla E."/>
            <person name="Klenk H.-P."/>
            <person name="Eisen J.A."/>
        </authorList>
    </citation>
    <scope>NUCLEOTIDE SEQUENCE [LARGE SCALE GENOMIC DNA]</scope>
    <source>
        <strain evidence="11">DSM 21211 / LMG 22137 / NRRL B-23946 / LB-34</strain>
    </source>
</reference>
<reference evidence="10 11" key="1">
    <citation type="journal article" date="2011" name="Stand. Genomic Sci.">
        <title>Complete genome sequence of Deinococcus maricopensis type strain (LB-34).</title>
        <authorList>
            <person name="Pukall R."/>
            <person name="Zeytun A."/>
            <person name="Lucas S."/>
            <person name="Lapidus A."/>
            <person name="Hammon N."/>
            <person name="Deshpande S."/>
            <person name="Nolan M."/>
            <person name="Cheng J.F."/>
            <person name="Pitluck S."/>
            <person name="Liolios K."/>
            <person name="Pagani I."/>
            <person name="Mikhailova N."/>
            <person name="Ivanova N."/>
            <person name="Mavromatis K."/>
            <person name="Pati A."/>
            <person name="Tapia R."/>
            <person name="Han C."/>
            <person name="Goodwin L."/>
            <person name="Chen A."/>
            <person name="Palaniappan K."/>
            <person name="Land M."/>
            <person name="Hauser L."/>
            <person name="Chang Y.J."/>
            <person name="Jeffries C.D."/>
            <person name="Brambilla E.M."/>
            <person name="Rohde M."/>
            <person name="Goker M."/>
            <person name="Detter J.C."/>
            <person name="Woyke T."/>
            <person name="Bristow J."/>
            <person name="Eisen J.A."/>
            <person name="Markowitz V."/>
            <person name="Hugenholtz P."/>
            <person name="Kyrpides N.C."/>
            <person name="Klenk H.P."/>
        </authorList>
    </citation>
    <scope>NUCLEOTIDE SEQUENCE [LARGE SCALE GENOMIC DNA]</scope>
    <source>
        <strain evidence="11">DSM 21211 / LMG 22137 / NRRL B-23946 / LB-34</strain>
    </source>
</reference>
<feature type="active site" evidence="8">
    <location>
        <position position="318"/>
    </location>
</feature>
<dbReference type="Pfam" id="PF00342">
    <property type="entry name" value="PGI"/>
    <property type="match status" value="1"/>
</dbReference>
<evidence type="ECO:0000256" key="3">
    <source>
        <dbReference type="ARBA" id="ARBA00022432"/>
    </source>
</evidence>
<comment type="pathway">
    <text evidence="8">Carbohydrate biosynthesis; gluconeogenesis.</text>
</comment>
<dbReference type="PROSITE" id="PS00174">
    <property type="entry name" value="P_GLUCOSE_ISOMERASE_2"/>
    <property type="match status" value="1"/>
</dbReference>
<dbReference type="InterPro" id="IPR018189">
    <property type="entry name" value="Phosphoglucose_isomerase_CS"/>
</dbReference>
<dbReference type="PRINTS" id="PR00662">
    <property type="entry name" value="G6PISOMERASE"/>
</dbReference>
<feature type="active site" description="Proton donor" evidence="8">
    <location>
        <position position="292"/>
    </location>
</feature>
<evidence type="ECO:0000313" key="11">
    <source>
        <dbReference type="Proteomes" id="UP000008635"/>
    </source>
</evidence>
<dbReference type="InterPro" id="IPR023096">
    <property type="entry name" value="G6P_Isomerase_C"/>
</dbReference>
<dbReference type="HAMAP" id="MF_00473">
    <property type="entry name" value="G6P_isomerase"/>
    <property type="match status" value="1"/>
</dbReference>
<organism evidence="10 11">
    <name type="scientific">Deinococcus maricopensis (strain DSM 21211 / LMG 22137 / NRRL B-23946 / LB-34)</name>
    <dbReference type="NCBI Taxonomy" id="709986"/>
    <lineage>
        <taxon>Bacteria</taxon>
        <taxon>Thermotogati</taxon>
        <taxon>Deinococcota</taxon>
        <taxon>Deinococci</taxon>
        <taxon>Deinococcales</taxon>
        <taxon>Deinococcaceae</taxon>
        <taxon>Deinococcus</taxon>
    </lineage>
</organism>
<dbReference type="UniPathway" id="UPA00109">
    <property type="reaction ID" value="UER00181"/>
</dbReference>
<comment type="function">
    <text evidence="8">Catalyzes the reversible isomerization of glucose-6-phosphate to fructose-6-phosphate.</text>
</comment>
<keyword evidence="11" id="KW-1185">Reference proteome</keyword>
<proteinExistence type="inferred from homology"/>
<dbReference type="KEGG" id="dmr:Deima_2445"/>
<dbReference type="UniPathway" id="UPA00138"/>
<dbReference type="SUPFAM" id="SSF53697">
    <property type="entry name" value="SIS domain"/>
    <property type="match status" value="1"/>
</dbReference>
<evidence type="ECO:0000256" key="5">
    <source>
        <dbReference type="ARBA" id="ARBA00023152"/>
    </source>
</evidence>
<dbReference type="STRING" id="709986.Deima_2445"/>
<evidence type="ECO:0000256" key="4">
    <source>
        <dbReference type="ARBA" id="ARBA00022490"/>
    </source>
</evidence>
<evidence type="ECO:0000256" key="6">
    <source>
        <dbReference type="ARBA" id="ARBA00023235"/>
    </source>
</evidence>
<dbReference type="EC" id="5.3.1.9" evidence="8"/>
<dbReference type="FunFam" id="3.40.50.10490:FF:000016">
    <property type="entry name" value="Glucose-6-phosphate isomerase"/>
    <property type="match status" value="1"/>
</dbReference>
<evidence type="ECO:0000256" key="8">
    <source>
        <dbReference type="HAMAP-Rule" id="MF_00473"/>
    </source>
</evidence>
<keyword evidence="6 8" id="KW-0413">Isomerase</keyword>
<dbReference type="eggNOG" id="COG0166">
    <property type="taxonomic scope" value="Bacteria"/>
</dbReference>
<dbReference type="AlphaFoldDB" id="E8UAJ1"/>
<dbReference type="HOGENOM" id="CLU_037303_1_0_0"/>
<dbReference type="GO" id="GO:0048029">
    <property type="term" value="F:monosaccharide binding"/>
    <property type="evidence" value="ECO:0007669"/>
    <property type="project" value="TreeGrafter"/>
</dbReference>
<dbReference type="InterPro" id="IPR001672">
    <property type="entry name" value="G6P_Isomerase"/>
</dbReference>
<dbReference type="PANTHER" id="PTHR11469">
    <property type="entry name" value="GLUCOSE-6-PHOSPHATE ISOMERASE"/>
    <property type="match status" value="1"/>
</dbReference>
<gene>
    <name evidence="8" type="primary">pgi</name>
    <name evidence="10" type="ordered locus">Deima_2445</name>
</gene>
<dbReference type="PROSITE" id="PS51463">
    <property type="entry name" value="P_GLUCOSE_ISOMERASE_3"/>
    <property type="match status" value="1"/>
</dbReference>
<evidence type="ECO:0000256" key="2">
    <source>
        <dbReference type="ARBA" id="ARBA00006604"/>
    </source>
</evidence>
<comment type="pathway">
    <text evidence="1 8 9">Carbohydrate degradation; glycolysis; D-glyceraldehyde 3-phosphate and glycerone phosphate from D-glucose: step 2/4.</text>
</comment>
<protein>
    <recommendedName>
        <fullName evidence="8">Glucose-6-phosphate isomerase</fullName>
        <shortName evidence="8">GPI</shortName>
        <ecNumber evidence="8">5.3.1.9</ecNumber>
    </recommendedName>
    <alternativeName>
        <fullName evidence="8">Phosphoglucose isomerase</fullName>
        <shortName evidence="8">PGI</shortName>
    </alternativeName>
    <alternativeName>
        <fullName evidence="8">Phosphohexose isomerase</fullName>
        <shortName evidence="8">PHI</shortName>
    </alternativeName>
</protein>